<accession>A0AAV7IWD7</accession>
<comment type="caution">
    <text evidence="1">The sequence shown here is derived from an EMBL/GenBank/DDBJ whole genome shotgun (WGS) entry which is preliminary data.</text>
</comment>
<dbReference type="Proteomes" id="UP000826195">
    <property type="component" value="Unassembled WGS sequence"/>
</dbReference>
<keyword evidence="2" id="KW-1185">Reference proteome</keyword>
<evidence type="ECO:0000313" key="2">
    <source>
        <dbReference type="Proteomes" id="UP000826195"/>
    </source>
</evidence>
<sequence length="68" mass="8160">MSKTIDKKKYLQKDSKAWETDSDLKGEFRRNYWDFRGFWLELEGEKILRVGNTDRTHPAAVLQHPHQL</sequence>
<protein>
    <submittedName>
        <fullName evidence="1">Uncharacterized protein</fullName>
    </submittedName>
</protein>
<evidence type="ECO:0000313" key="1">
    <source>
        <dbReference type="EMBL" id="KAH0561033.1"/>
    </source>
</evidence>
<dbReference type="AlphaFoldDB" id="A0AAV7IWD7"/>
<organism evidence="1 2">
    <name type="scientific">Cotesia glomerata</name>
    <name type="common">Lepidopteran parasitic wasp</name>
    <name type="synonym">Apanteles glomeratus</name>
    <dbReference type="NCBI Taxonomy" id="32391"/>
    <lineage>
        <taxon>Eukaryota</taxon>
        <taxon>Metazoa</taxon>
        <taxon>Ecdysozoa</taxon>
        <taxon>Arthropoda</taxon>
        <taxon>Hexapoda</taxon>
        <taxon>Insecta</taxon>
        <taxon>Pterygota</taxon>
        <taxon>Neoptera</taxon>
        <taxon>Endopterygota</taxon>
        <taxon>Hymenoptera</taxon>
        <taxon>Apocrita</taxon>
        <taxon>Ichneumonoidea</taxon>
        <taxon>Braconidae</taxon>
        <taxon>Microgastrinae</taxon>
        <taxon>Cotesia</taxon>
    </lineage>
</organism>
<reference evidence="1 2" key="1">
    <citation type="journal article" date="2021" name="J. Hered.">
        <title>A chromosome-level genome assembly of the parasitoid wasp, Cotesia glomerata (Hymenoptera: Braconidae).</title>
        <authorList>
            <person name="Pinto B.J."/>
            <person name="Weis J.J."/>
            <person name="Gamble T."/>
            <person name="Ode P.J."/>
            <person name="Paul R."/>
            <person name="Zaspel J.M."/>
        </authorList>
    </citation>
    <scope>NUCLEOTIDE SEQUENCE [LARGE SCALE GENOMIC DNA]</scope>
    <source>
        <strain evidence="1">CgM1</strain>
    </source>
</reference>
<name>A0AAV7IWD7_COTGL</name>
<dbReference type="EMBL" id="JAHXZJ010000374">
    <property type="protein sequence ID" value="KAH0561033.1"/>
    <property type="molecule type" value="Genomic_DNA"/>
</dbReference>
<proteinExistence type="predicted"/>
<gene>
    <name evidence="1" type="ORF">KQX54_011530</name>
</gene>